<evidence type="ECO:0000313" key="1">
    <source>
        <dbReference type="EMBL" id="QOZ67638.1"/>
    </source>
</evidence>
<evidence type="ECO:0000313" key="2">
    <source>
        <dbReference type="Proteomes" id="UP000594015"/>
    </source>
</evidence>
<accession>A0AAE7NQF1</accession>
<protein>
    <submittedName>
        <fullName evidence="1">Uncharacterized protein</fullName>
    </submittedName>
</protein>
<dbReference type="AlphaFoldDB" id="A0AAE7NQF1"/>
<dbReference type="RefSeq" id="WP_143130633.1">
    <property type="nucleotide sequence ID" value="NZ_CP030050.1"/>
</dbReference>
<organism evidence="1 2">
    <name type="scientific">Bradyrhizobium arachidis</name>
    <dbReference type="NCBI Taxonomy" id="858423"/>
    <lineage>
        <taxon>Bacteria</taxon>
        <taxon>Pseudomonadati</taxon>
        <taxon>Pseudomonadota</taxon>
        <taxon>Alphaproteobacteria</taxon>
        <taxon>Hyphomicrobiales</taxon>
        <taxon>Nitrobacteraceae</taxon>
        <taxon>Bradyrhizobium</taxon>
    </lineage>
</organism>
<dbReference type="EMBL" id="CP030050">
    <property type="protein sequence ID" value="QOZ67638.1"/>
    <property type="molecule type" value="Genomic_DNA"/>
</dbReference>
<gene>
    <name evidence="1" type="ORF">WN72_15975</name>
</gene>
<name>A0AAE7NQF1_9BRAD</name>
<dbReference type="KEGG" id="barh:WN72_15975"/>
<proteinExistence type="predicted"/>
<sequence>MFMPRLWQEHRFRLGILRCETHVWFAGGLQHEARQIMMKSVLAASAVLVALCSAADAREVVHHPSMASEAAVRMSQVHPGSMAYTAMSEDAGYDAHQYHGGPKAND</sequence>
<reference evidence="1 2" key="1">
    <citation type="submission" date="2018-06" db="EMBL/GenBank/DDBJ databases">
        <title>Comparative genomics of Bradyrhizobium nodulating Arachidis hypogaea.</title>
        <authorList>
            <person name="Li Y."/>
        </authorList>
    </citation>
    <scope>NUCLEOTIDE SEQUENCE [LARGE SCALE GENOMIC DNA]</scope>
    <source>
        <strain evidence="1 2">CCBAU 051107</strain>
    </source>
</reference>
<dbReference type="Proteomes" id="UP000594015">
    <property type="component" value="Chromosome"/>
</dbReference>